<keyword evidence="3" id="KW-1185">Reference proteome</keyword>
<dbReference type="Gene3D" id="3.40.50.1820">
    <property type="entry name" value="alpha/beta hydrolase"/>
    <property type="match status" value="1"/>
</dbReference>
<dbReference type="Proteomes" id="UP000199681">
    <property type="component" value="Unassembled WGS sequence"/>
</dbReference>
<evidence type="ECO:0000313" key="3">
    <source>
        <dbReference type="Proteomes" id="UP000199681"/>
    </source>
</evidence>
<accession>A0ABY1EBA3</accession>
<evidence type="ECO:0008006" key="4">
    <source>
        <dbReference type="Google" id="ProtNLM"/>
    </source>
</evidence>
<evidence type="ECO:0000313" key="2">
    <source>
        <dbReference type="EMBL" id="SFH34122.1"/>
    </source>
</evidence>
<proteinExistence type="predicted"/>
<reference evidence="2 3" key="1">
    <citation type="submission" date="2016-10" db="EMBL/GenBank/DDBJ databases">
        <authorList>
            <person name="Varghese N."/>
            <person name="Submissions S."/>
        </authorList>
    </citation>
    <scope>NUCLEOTIDE SEQUENCE [LARGE SCALE GENOMIC DNA]</scope>
    <source>
        <strain evidence="2 3">GMCC 1.11211</strain>
    </source>
</reference>
<protein>
    <recommendedName>
        <fullName evidence="4">Alpha/beta hydrolase family protein</fullName>
    </recommendedName>
</protein>
<dbReference type="SUPFAM" id="SSF53474">
    <property type="entry name" value="alpha/beta-Hydrolases"/>
    <property type="match status" value="1"/>
</dbReference>
<evidence type="ECO:0000256" key="1">
    <source>
        <dbReference type="SAM" id="MobiDB-lite"/>
    </source>
</evidence>
<organism evidence="2 3">
    <name type="scientific">Cryobacterium levicorallinum</name>
    <dbReference type="NCBI Taxonomy" id="995038"/>
    <lineage>
        <taxon>Bacteria</taxon>
        <taxon>Bacillati</taxon>
        <taxon>Actinomycetota</taxon>
        <taxon>Actinomycetes</taxon>
        <taxon>Micrococcales</taxon>
        <taxon>Microbacteriaceae</taxon>
        <taxon>Cryobacterium</taxon>
    </lineage>
</organism>
<dbReference type="InterPro" id="IPR029058">
    <property type="entry name" value="AB_hydrolase_fold"/>
</dbReference>
<comment type="caution">
    <text evidence="2">The sequence shown here is derived from an EMBL/GenBank/DDBJ whole genome shotgun (WGS) entry which is preliminary data.</text>
</comment>
<sequence length="156" mass="16647">MATALRSPSSKDFRACLAEIPRTVSTGSGPVEFAERGRGEPILAIYGTLGGWDQGLVAVEYLLVNGFRIIAPSMPGYLGTPLATGQTFALPGGGMAALLDALEIDRIIVLSGQATQQRENRTQRPPAVIPMVEPCHRETSCRTRRPRVSSGRELAG</sequence>
<gene>
    <name evidence="2" type="ORF">SAMN05216274_103227</name>
</gene>
<name>A0ABY1EBA3_9MICO</name>
<dbReference type="EMBL" id="FOPW01000003">
    <property type="protein sequence ID" value="SFH34122.1"/>
    <property type="molecule type" value="Genomic_DNA"/>
</dbReference>
<feature type="region of interest" description="Disordered" evidence="1">
    <location>
        <begin position="136"/>
        <end position="156"/>
    </location>
</feature>